<keyword evidence="4" id="KW-1185">Reference proteome</keyword>
<evidence type="ECO:0000313" key="3">
    <source>
        <dbReference type="EMBL" id="KAH7577351.1"/>
    </source>
</evidence>
<dbReference type="InterPro" id="IPR000313">
    <property type="entry name" value="PWWP_dom"/>
</dbReference>
<feature type="compositionally biased region" description="Basic and acidic residues" evidence="1">
    <location>
        <begin position="119"/>
        <end position="132"/>
    </location>
</feature>
<feature type="region of interest" description="Disordered" evidence="1">
    <location>
        <begin position="119"/>
        <end position="144"/>
    </location>
</feature>
<comment type="caution">
    <text evidence="3">The sequence shown here is derived from an EMBL/GenBank/DDBJ whole genome shotgun (WGS) entry which is preliminary data.</text>
</comment>
<feature type="region of interest" description="Disordered" evidence="1">
    <location>
        <begin position="442"/>
        <end position="556"/>
    </location>
</feature>
<accession>A0ABQ8IKX5</accession>
<dbReference type="InterPro" id="IPR052657">
    <property type="entry name" value="PDP_family_Arabidopsis"/>
</dbReference>
<protein>
    <recommendedName>
        <fullName evidence="2">PWWP domain-containing protein</fullName>
    </recommendedName>
</protein>
<organism evidence="3 4">
    <name type="scientific">Xanthoceras sorbifolium</name>
    <dbReference type="NCBI Taxonomy" id="99658"/>
    <lineage>
        <taxon>Eukaryota</taxon>
        <taxon>Viridiplantae</taxon>
        <taxon>Streptophyta</taxon>
        <taxon>Embryophyta</taxon>
        <taxon>Tracheophyta</taxon>
        <taxon>Spermatophyta</taxon>
        <taxon>Magnoliopsida</taxon>
        <taxon>eudicotyledons</taxon>
        <taxon>Gunneridae</taxon>
        <taxon>Pentapetalae</taxon>
        <taxon>rosids</taxon>
        <taxon>malvids</taxon>
        <taxon>Sapindales</taxon>
        <taxon>Sapindaceae</taxon>
        <taxon>Xanthoceroideae</taxon>
        <taxon>Xanthoceras</taxon>
    </lineage>
</organism>
<dbReference type="PANTHER" id="PTHR10688:SF3">
    <property type="entry name" value="PWWP DOMAIN-CONTAINING PROTEIN 6"/>
    <property type="match status" value="1"/>
</dbReference>
<proteinExistence type="predicted"/>
<dbReference type="CDD" id="cd05162">
    <property type="entry name" value="PWWP"/>
    <property type="match status" value="1"/>
</dbReference>
<feature type="compositionally biased region" description="Polar residues" evidence="1">
    <location>
        <begin position="734"/>
        <end position="749"/>
    </location>
</feature>
<dbReference type="Pfam" id="PF00855">
    <property type="entry name" value="PWWP"/>
    <property type="match status" value="1"/>
</dbReference>
<dbReference type="Proteomes" id="UP000827721">
    <property type="component" value="Unassembled WGS sequence"/>
</dbReference>
<evidence type="ECO:0000256" key="1">
    <source>
        <dbReference type="SAM" id="MobiDB-lite"/>
    </source>
</evidence>
<evidence type="ECO:0000313" key="4">
    <source>
        <dbReference type="Proteomes" id="UP000827721"/>
    </source>
</evidence>
<feature type="region of interest" description="Disordered" evidence="1">
    <location>
        <begin position="718"/>
        <end position="800"/>
    </location>
</feature>
<feature type="compositionally biased region" description="Acidic residues" evidence="1">
    <location>
        <begin position="502"/>
        <end position="512"/>
    </location>
</feature>
<feature type="compositionally biased region" description="Basic and acidic residues" evidence="1">
    <location>
        <begin position="1"/>
        <end position="19"/>
    </location>
</feature>
<reference evidence="3 4" key="1">
    <citation type="submission" date="2021-02" db="EMBL/GenBank/DDBJ databases">
        <title>Plant Genome Project.</title>
        <authorList>
            <person name="Zhang R.-G."/>
        </authorList>
    </citation>
    <scope>NUCLEOTIDE SEQUENCE [LARGE SCALE GENOMIC DNA]</scope>
    <source>
        <tissue evidence="3">Leaves</tissue>
    </source>
</reference>
<dbReference type="Gene3D" id="2.30.30.140">
    <property type="match status" value="1"/>
</dbReference>
<dbReference type="SMART" id="SM00293">
    <property type="entry name" value="PWWP"/>
    <property type="match status" value="1"/>
</dbReference>
<evidence type="ECO:0000259" key="2">
    <source>
        <dbReference type="PROSITE" id="PS50812"/>
    </source>
</evidence>
<feature type="domain" description="PWWP" evidence="2">
    <location>
        <begin position="171"/>
        <end position="231"/>
    </location>
</feature>
<feature type="compositionally biased region" description="Basic and acidic residues" evidence="1">
    <location>
        <begin position="942"/>
        <end position="956"/>
    </location>
</feature>
<dbReference type="PANTHER" id="PTHR10688">
    <property type="entry name" value="PWWP DOMAIN-CONTAINING PROTEIN"/>
    <property type="match status" value="1"/>
</dbReference>
<sequence>MEKRSKTLESKSKNPDVRTLKGSKICSSTRVVDLVENGVRVSANEEEGVGDNDSGGGVVEVVKSKVFEAQIGVKSGGDDESVQELGSMLDGGNEVAGDGIDSDGGVSLLVDVSSEMKRMGAKESRDFGERENGGGSSNENEERLEGNIREMSEFMDGDEEDLSDGEYEFCVGDFVWGKIKSYPWWPGQVYASADASDYALKVKQRNRILVAYFDGTFAWCHPSQLKPFVENFEELSKQSSSKNFVNAVQKTMEEISRLVELKITCSCVSKESLDGLARPCAINSGIKQGVLVPDGGIAKLWNYLFGPLDCLTELKHVARVVSITNMLEFTELKCWLSAFYRAKGGYLLPLYHEAQPIPGLEDNNQHLEFDLYRDKNTLEIHKQGPLEEEWQSSPVRPNFGQTDQPSLQKCNGIAGNGQYQRRKQKSIAEIMEGDVNAQAKNEEINVGKERKGSGHPAISLSKKKKKGNDEANGGSSMSSRPKRRKVTKLLESTVATEVEVPSVEEDDSGSEEETVKVPLSSAKKKKGYGIDDDGSGSKEETSVSPVSTERKKIQIDDAEVKDQIEKGFFSRERKKSKYLSPPYTSINKKQSKKDIEAESLKVSNEAQLAERMTRAAANLVGSGSSPTLECGDEVVQKKDSVDVGARQETNTSSLQTRKLDQNKIIDVTKVQASTNEVLSRIRSTAIGQYAVKQNSSLDGVGEFLSVFRSSVYRNGSHYEMYNKSQPGRKRKTLNSKSGSSAKYQNQTDQKTPEQKSRRTKKKDNQETKMRKKEEVKPDKPELKQAVEAPNMKTKDKETDRKTKLYMPELKQTVRVQDQNREEMETDGIAVPGGDVKDKETDGKASPASLFVTFGPGSSLPSRDDLIRIYGKFGSLNKGETEMFYNNYCARIVFLRNSEAEVAFNSSQLVSPFGASKVNFELRYPSSAPQVRKRKQVSNEKPSAAKDGGKTLEKESASKSADGEASLFRYIKQKLEMISSELENADGKMWPELKSKLEGEVKGLLEKVNPLAGSPLS</sequence>
<gene>
    <name evidence="3" type="ORF">JRO89_XS01G0239300</name>
</gene>
<feature type="region of interest" description="Disordered" evidence="1">
    <location>
        <begin position="928"/>
        <end position="961"/>
    </location>
</feature>
<feature type="region of interest" description="Disordered" evidence="1">
    <location>
        <begin position="1"/>
        <end position="21"/>
    </location>
</feature>
<name>A0ABQ8IKX5_9ROSI</name>
<dbReference type="SUPFAM" id="SSF63748">
    <property type="entry name" value="Tudor/PWWP/MBT"/>
    <property type="match status" value="1"/>
</dbReference>
<feature type="compositionally biased region" description="Basic and acidic residues" evidence="1">
    <location>
        <begin position="442"/>
        <end position="452"/>
    </location>
</feature>
<feature type="compositionally biased region" description="Basic and acidic residues" evidence="1">
    <location>
        <begin position="750"/>
        <end position="784"/>
    </location>
</feature>
<dbReference type="EMBL" id="JAFEMO010000001">
    <property type="protein sequence ID" value="KAH7577351.1"/>
    <property type="molecule type" value="Genomic_DNA"/>
</dbReference>
<dbReference type="PROSITE" id="PS50812">
    <property type="entry name" value="PWWP"/>
    <property type="match status" value="1"/>
</dbReference>